<feature type="compositionally biased region" description="Basic and acidic residues" evidence="1">
    <location>
        <begin position="334"/>
        <end position="343"/>
    </location>
</feature>
<feature type="compositionally biased region" description="Basic residues" evidence="1">
    <location>
        <begin position="355"/>
        <end position="365"/>
    </location>
</feature>
<gene>
    <name evidence="2" type="ORF">G7Y89_g9274</name>
</gene>
<evidence type="ECO:0000313" key="3">
    <source>
        <dbReference type="Proteomes" id="UP000566819"/>
    </source>
</evidence>
<dbReference type="Proteomes" id="UP000566819">
    <property type="component" value="Unassembled WGS sequence"/>
</dbReference>
<feature type="region of interest" description="Disordered" evidence="1">
    <location>
        <begin position="1"/>
        <end position="21"/>
    </location>
</feature>
<evidence type="ECO:0000313" key="2">
    <source>
        <dbReference type="EMBL" id="KAF4628879.1"/>
    </source>
</evidence>
<sequence length="365" mass="42065">MGSGMSRLVTPTPTPTHLQRSAHTKSVIFTYEDFTENAPDDEKIKREVTALRIGIIDYTRSYHHEKEIQTTPEYVEKTLYEEGDTLVRLSSLEFAHLLCDTRTRESAIASLISQILLQNIQFCGTRRHTLLSPHAIGMMREFGLTDEKAQLTEEAEIAFLQWRAVSAYLLPKIQGRQADPVRIKERLERVDRLVHIVDEILEPFHNLERNGSERLQNLKAIVMRAAVVGEMIFGSPSIWDFDWRASRRDLRDRDKYNKSEKPLSKYETQDEEGKVAVLVRFPGLMQKHIESVDEDVITRAKRQLRGDCDDSTAVFDILKQVRQFSKQVNTPSKQDQEPARPEASDAMSASSHSHSERHRVRRQRG</sequence>
<feature type="region of interest" description="Disordered" evidence="1">
    <location>
        <begin position="325"/>
        <end position="365"/>
    </location>
</feature>
<dbReference type="OrthoDB" id="5421765at2759"/>
<feature type="compositionally biased region" description="Polar residues" evidence="1">
    <location>
        <begin position="9"/>
        <end position="21"/>
    </location>
</feature>
<protein>
    <submittedName>
        <fullName evidence="2">Uncharacterized protein</fullName>
    </submittedName>
</protein>
<keyword evidence="3" id="KW-1185">Reference proteome</keyword>
<dbReference type="EMBL" id="JAAMPI010000750">
    <property type="protein sequence ID" value="KAF4628879.1"/>
    <property type="molecule type" value="Genomic_DNA"/>
</dbReference>
<evidence type="ECO:0000256" key="1">
    <source>
        <dbReference type="SAM" id="MobiDB-lite"/>
    </source>
</evidence>
<accession>A0A8H4REZ8</accession>
<name>A0A8H4REZ8_9HELO</name>
<reference evidence="2 3" key="1">
    <citation type="submission" date="2020-03" db="EMBL/GenBank/DDBJ databases">
        <title>Draft Genome Sequence of Cudoniella acicularis.</title>
        <authorList>
            <person name="Buettner E."/>
            <person name="Kellner H."/>
        </authorList>
    </citation>
    <scope>NUCLEOTIDE SEQUENCE [LARGE SCALE GENOMIC DNA]</scope>
    <source>
        <strain evidence="2 3">DSM 108380</strain>
    </source>
</reference>
<organism evidence="2 3">
    <name type="scientific">Cudoniella acicularis</name>
    <dbReference type="NCBI Taxonomy" id="354080"/>
    <lineage>
        <taxon>Eukaryota</taxon>
        <taxon>Fungi</taxon>
        <taxon>Dikarya</taxon>
        <taxon>Ascomycota</taxon>
        <taxon>Pezizomycotina</taxon>
        <taxon>Leotiomycetes</taxon>
        <taxon>Helotiales</taxon>
        <taxon>Tricladiaceae</taxon>
        <taxon>Cudoniella</taxon>
    </lineage>
</organism>
<comment type="caution">
    <text evidence="2">The sequence shown here is derived from an EMBL/GenBank/DDBJ whole genome shotgun (WGS) entry which is preliminary data.</text>
</comment>
<proteinExistence type="predicted"/>
<dbReference type="AlphaFoldDB" id="A0A8H4REZ8"/>